<evidence type="ECO:0000313" key="3">
    <source>
        <dbReference type="Proteomes" id="UP000075230"/>
    </source>
</evidence>
<feature type="chain" id="PRO_5007524021" evidence="1">
    <location>
        <begin position="28"/>
        <end position="77"/>
    </location>
</feature>
<evidence type="ECO:0000313" key="2">
    <source>
        <dbReference type="EMBL" id="GAT27241.1"/>
    </source>
</evidence>
<gene>
    <name evidence="2" type="ORF">RIB2604_02109290</name>
</gene>
<protein>
    <submittedName>
        <fullName evidence="2">Uncharacterized protein</fullName>
    </submittedName>
</protein>
<feature type="signal peptide" evidence="1">
    <location>
        <begin position="1"/>
        <end position="27"/>
    </location>
</feature>
<reference evidence="2 3" key="1">
    <citation type="journal article" date="2016" name="DNA Res.">
        <title>Genome sequence of Aspergillus luchuensis NBRC 4314.</title>
        <authorList>
            <person name="Yamada O."/>
            <person name="Machida M."/>
            <person name="Hosoyama A."/>
            <person name="Goto M."/>
            <person name="Takahashi T."/>
            <person name="Futagami T."/>
            <person name="Yamagata Y."/>
            <person name="Takeuchi M."/>
            <person name="Kobayashi T."/>
            <person name="Koike H."/>
            <person name="Abe K."/>
            <person name="Asai K."/>
            <person name="Arita M."/>
            <person name="Fujita N."/>
            <person name="Fukuda K."/>
            <person name="Higa K."/>
            <person name="Horikawa H."/>
            <person name="Ishikawa T."/>
            <person name="Jinno K."/>
            <person name="Kato Y."/>
            <person name="Kirimura K."/>
            <person name="Mizutani O."/>
            <person name="Nakasone K."/>
            <person name="Sano M."/>
            <person name="Shiraishi Y."/>
            <person name="Tsukahara M."/>
            <person name="Gomi K."/>
        </authorList>
    </citation>
    <scope>NUCLEOTIDE SEQUENCE [LARGE SCALE GENOMIC DNA]</scope>
    <source>
        <strain evidence="2 3">RIB 2604</strain>
    </source>
</reference>
<accession>A0A146FQH2</accession>
<name>A0A146FQH2_ASPKA</name>
<comment type="caution">
    <text evidence="2">The sequence shown here is derived from an EMBL/GenBank/DDBJ whole genome shotgun (WGS) entry which is preliminary data.</text>
</comment>
<sequence length="77" mass="8837">MFFPILVNYRWTVWVIGLKAFISVLDSDLDLEASSSSSMDCPFVSVMKRAQMNAVARQAKIMKGVRHEKEDFIREVP</sequence>
<evidence type="ECO:0000256" key="1">
    <source>
        <dbReference type="SAM" id="SignalP"/>
    </source>
</evidence>
<keyword evidence="1" id="KW-0732">Signal</keyword>
<dbReference type="Proteomes" id="UP000075230">
    <property type="component" value="Unassembled WGS sequence"/>
</dbReference>
<reference evidence="3" key="2">
    <citation type="submission" date="2016-02" db="EMBL/GenBank/DDBJ databases">
        <title>Genome sequencing of Aspergillus luchuensis NBRC 4314.</title>
        <authorList>
            <person name="Yamada O."/>
        </authorList>
    </citation>
    <scope>NUCLEOTIDE SEQUENCE [LARGE SCALE GENOMIC DNA]</scope>
    <source>
        <strain evidence="3">RIB 2604</strain>
    </source>
</reference>
<dbReference type="AlphaFoldDB" id="A0A146FQH2"/>
<dbReference type="EMBL" id="BCWF01000021">
    <property type="protein sequence ID" value="GAT27241.1"/>
    <property type="molecule type" value="Genomic_DNA"/>
</dbReference>
<proteinExistence type="predicted"/>
<organism evidence="2 3">
    <name type="scientific">Aspergillus kawachii</name>
    <name type="common">White koji mold</name>
    <name type="synonym">Aspergillus awamori var. kawachi</name>
    <dbReference type="NCBI Taxonomy" id="1069201"/>
    <lineage>
        <taxon>Eukaryota</taxon>
        <taxon>Fungi</taxon>
        <taxon>Dikarya</taxon>
        <taxon>Ascomycota</taxon>
        <taxon>Pezizomycotina</taxon>
        <taxon>Eurotiomycetes</taxon>
        <taxon>Eurotiomycetidae</taxon>
        <taxon>Eurotiales</taxon>
        <taxon>Aspergillaceae</taxon>
        <taxon>Aspergillus</taxon>
        <taxon>Aspergillus subgen. Circumdati</taxon>
    </lineage>
</organism>